<feature type="compositionally biased region" description="Low complexity" evidence="5">
    <location>
        <begin position="727"/>
        <end position="739"/>
    </location>
</feature>
<accession>A0A553PSE7</accession>
<dbReference type="Pfam" id="PF21055">
    <property type="entry name" value="ZSWIM4-8_C"/>
    <property type="match status" value="1"/>
</dbReference>
<feature type="region of interest" description="Disordered" evidence="5">
    <location>
        <begin position="41"/>
        <end position="63"/>
    </location>
</feature>
<feature type="compositionally biased region" description="Low complexity" evidence="5">
    <location>
        <begin position="1619"/>
        <end position="1630"/>
    </location>
</feature>
<feature type="region of interest" description="Disordered" evidence="5">
    <location>
        <begin position="508"/>
        <end position="546"/>
    </location>
</feature>
<evidence type="ECO:0000256" key="5">
    <source>
        <dbReference type="SAM" id="MobiDB-lite"/>
    </source>
</evidence>
<evidence type="ECO:0000256" key="2">
    <source>
        <dbReference type="ARBA" id="ARBA00022771"/>
    </source>
</evidence>
<feature type="region of interest" description="Disordered" evidence="5">
    <location>
        <begin position="1609"/>
        <end position="1630"/>
    </location>
</feature>
<evidence type="ECO:0000256" key="3">
    <source>
        <dbReference type="ARBA" id="ARBA00022833"/>
    </source>
</evidence>
<name>A0A553PSE7_TIGCA</name>
<evidence type="ECO:0000256" key="1">
    <source>
        <dbReference type="ARBA" id="ARBA00022723"/>
    </source>
</evidence>
<dbReference type="PROSITE" id="PS50966">
    <property type="entry name" value="ZF_SWIM"/>
    <property type="match status" value="1"/>
</dbReference>
<dbReference type="OMA" id="HNLSYPP"/>
<evidence type="ECO:0000313" key="8">
    <source>
        <dbReference type="Proteomes" id="UP000318571"/>
    </source>
</evidence>
<feature type="compositionally biased region" description="Low complexity" evidence="5">
    <location>
        <begin position="1272"/>
        <end position="1294"/>
    </location>
</feature>
<dbReference type="EMBL" id="VCGU01000001">
    <property type="protein sequence ID" value="TRY80606.1"/>
    <property type="molecule type" value="Genomic_DNA"/>
</dbReference>
<feature type="compositionally biased region" description="Acidic residues" evidence="5">
    <location>
        <begin position="689"/>
        <end position="699"/>
    </location>
</feature>
<dbReference type="Proteomes" id="UP000318571">
    <property type="component" value="Chromosome 12"/>
</dbReference>
<feature type="compositionally biased region" description="Low complexity" evidence="5">
    <location>
        <begin position="839"/>
        <end position="897"/>
    </location>
</feature>
<feature type="region of interest" description="Disordered" evidence="5">
    <location>
        <begin position="839"/>
        <end position="948"/>
    </location>
</feature>
<feature type="compositionally biased region" description="Polar residues" evidence="5">
    <location>
        <begin position="1295"/>
        <end position="1304"/>
    </location>
</feature>
<dbReference type="STRING" id="6832.A0A553PSE7"/>
<feature type="compositionally biased region" description="Polar residues" evidence="5">
    <location>
        <begin position="1367"/>
        <end position="1389"/>
    </location>
</feature>
<keyword evidence="1" id="KW-0479">Metal-binding</keyword>
<organism evidence="7 8">
    <name type="scientific">Tigriopus californicus</name>
    <name type="common">Marine copepod</name>
    <dbReference type="NCBI Taxonomy" id="6832"/>
    <lineage>
        <taxon>Eukaryota</taxon>
        <taxon>Metazoa</taxon>
        <taxon>Ecdysozoa</taxon>
        <taxon>Arthropoda</taxon>
        <taxon>Crustacea</taxon>
        <taxon>Multicrustacea</taxon>
        <taxon>Hexanauplia</taxon>
        <taxon>Copepoda</taxon>
        <taxon>Harpacticoida</taxon>
        <taxon>Harpacticidae</taxon>
        <taxon>Tigriopus</taxon>
    </lineage>
</organism>
<dbReference type="GO" id="GO:0008270">
    <property type="term" value="F:zinc ion binding"/>
    <property type="evidence" value="ECO:0007669"/>
    <property type="project" value="UniProtKB-KW"/>
</dbReference>
<feature type="compositionally biased region" description="Low complexity" evidence="5">
    <location>
        <begin position="700"/>
        <end position="717"/>
    </location>
</feature>
<feature type="region of interest" description="Disordered" evidence="5">
    <location>
        <begin position="1180"/>
        <end position="1214"/>
    </location>
</feature>
<feature type="domain" description="SWIM-type" evidence="6">
    <location>
        <begin position="217"/>
        <end position="251"/>
    </location>
</feature>
<feature type="region of interest" description="Disordered" evidence="5">
    <location>
        <begin position="1233"/>
        <end position="1389"/>
    </location>
</feature>
<feature type="region of interest" description="Disordered" evidence="5">
    <location>
        <begin position="610"/>
        <end position="742"/>
    </location>
</feature>
<keyword evidence="2 4" id="KW-0863">Zinc-finger</keyword>
<evidence type="ECO:0000259" key="6">
    <source>
        <dbReference type="PROSITE" id="PS50966"/>
    </source>
</evidence>
<feature type="compositionally biased region" description="Low complexity" evidence="5">
    <location>
        <begin position="904"/>
        <end position="928"/>
    </location>
</feature>
<keyword evidence="8" id="KW-1185">Reference proteome</keyword>
<dbReference type="GO" id="GO:0031462">
    <property type="term" value="C:Cul2-RING ubiquitin ligase complex"/>
    <property type="evidence" value="ECO:0007669"/>
    <property type="project" value="TreeGrafter"/>
</dbReference>
<dbReference type="InterPro" id="IPR007527">
    <property type="entry name" value="Znf_SWIM"/>
</dbReference>
<evidence type="ECO:0000256" key="4">
    <source>
        <dbReference type="PROSITE-ProRule" id="PRU00325"/>
    </source>
</evidence>
<proteinExistence type="predicted"/>
<comment type="caution">
    <text evidence="7">The sequence shown here is derived from an EMBL/GenBank/DDBJ whole genome shotgun (WGS) entry which is preliminary data.</text>
</comment>
<dbReference type="Pfam" id="PF25572">
    <property type="entry name" value="TPR_ZSWIM8"/>
    <property type="match status" value="1"/>
</dbReference>
<dbReference type="PANTHER" id="PTHR22619:SF1">
    <property type="entry name" value="ZINC FINGER SWIM DOMAIN-CONTAINING PROTEIN 8"/>
    <property type="match status" value="1"/>
</dbReference>
<sequence length="2009" mass="217797">MFAWGDDVERSSYEDSEAFEEDSNCSWFSEPESVLNNWRGWRKQSTSQPPPPPSTLGLVTPALGLGTAGGGAGGAHHHGSSSVGTVTAGATLGGYGRDLGPVSLPPAFHRGTSGYGTPILSLTELSAREVASSIPFELVEVYHPPVPEQLQLRIAFWSFPDQEEDIRLYSCLANGNSDEFQKGENLFKTRSVKDPLQIGFHLSATIEPSTGKASQNTSVTFDRKKIVSCQCSCNSAAQWCSHVVALALHRIHQFPSVRLRAPVSESLSRLERDQLRKFAQYLIAKLPEQILPVAQNILDDLLSQAQTEDELRFLDINTVQGAPDPTLGGATGEQAAWCLDAKNLKDNIKKILIKFCVPAPIVFSDVNCLSNSAPPSASEWCSYLRPLRGREPEGMWNLLSIVREMYRRNDRNGIPLLEIVTTQCLETAQIMVWWFNMKVALQQKSHGKHNVNSNSQVSQNACSSLCDEIVTLWKLAALNPCISPMEREILRKRLIQYHLTVVEKVRANQSTSTTSNGGGGGPPRHTNNNGVASGGGSQSSKRPSDIELFPGFKPAIEACSLNWDEYSIPGVTYGLNAHYLSPFAVFKLKQDEGEGEGQVNSSQAVLRCEYPSRPRSGPQPLPPENNPLNSEENVSDEGVVNDPPLFPLPSSSSAEDFDKTEGARDSSGNESSPEREDGPKGLKLVPGSPDEEDKEEEGAENASHSMHNNTSNDNNNSDNHHHHHQLHLQQQPNSSNNSHNHQENEQYQVYFYDPKLPVKMISSAPGAADQAGTHPNGTPLSPVVDVFRNLRPKIEDPWEVLYMRAEGIHAHGYQSEACKMAVHLAHDLLKHPPDLLLESNALSNHHNNNNNKNNTTNNNNKNNNNNNASHSSTPNASSSASLSVSSTPTTASSVTSTVGSGMAPSTTNTGNNNNGSNCPGISNPPSSNTGTVPKPKGKNRKRVSAGSHQITHTASTTLAHCAFLCTVLAENTQYYHLAFQIGLFGLEMARPPATTKPMEVKLAHQESELVNLLKKIPLGRGEMGIIRERAYQLKEGILRNRGEALLPLMLASYIFESLVVNAERPDEQDENLGFEASVAAIGLKANICEADHPLLCEGTRRQRGDLAILLLTHYKDDPTRLAQIMEQLLDKEMNPLFKSPIIPAAYYINGRSVNNGQQPTQPPARSLVDQLAQMALAVPPTVNRRRSVQHPEAQRNPGVNPAPHLPPANGGFESWASWENNLQANQERLGEWSHPAGAVGSSPSGARALEPSSSENSVARGPALRLHHHRAGPGSESSSSGNSSADSIDSSGSSFRQPPMTSQPPHALANKLGAGNKNAPLMGAAPGSVDNVCGNGLPLPQPPPPAGLSGSASAPLIQGTPRPPLLSVSSANNVLTPSSSSNGLVMQPQVNMNRNGGMSKGSRFKGKRAYPSIPNQPSEASAHFMFELAKTVLNKAGGTSTTSLFTQANQNIRGPHKALHMCAFQIGLFALGLSNMVTANWLSRTYSGNVSWITSQALELGCSALNFLMNTWEGHFSPTEVASLADKASKSRDNTMVRAGAELALSVCHHAGALNPTETQRAIEQCNEQSVQMLEKACLAVEKASASGGVPPEVIFEVARHWFRLYDKQAPGNDEGEGQQHQQPVIMSQQQQQETLVAANLIQSLNHAAAFPQMSMAPPSLQVSLPFPIYSLVPGFPSNQNPQSQFMFVAPPPQNNGAVGLQLQAAGLAAQANGAQYLANQVYPPVSGVSNQQRFNLTGGPIFQLGLAAAPLLPNPPPTNHLQAVHAAAAAHQQQAVALLAQAAQPPPVQAPMVQHPNQGGQAQGNGTAPGANGQRYLFATYRVGMLALEHLGRKISEERPQLKFAKNPSYEEDVKWLLQIAKKLGLPYLEKFLVFVISTILSPFLLHDLLWECAKILAQNGFHQNNIQYSTVIHHIQTQPHLSQLLTRCCNMYYQCLHLRLFHVAPADYDDFVKSLLRAKQAFSWIADGGNAYNSLLQSIRRSKTCKRELWHKISDAQNQQSGLEPPM</sequence>
<protein>
    <recommendedName>
        <fullName evidence="6">SWIM-type domain-containing protein</fullName>
    </recommendedName>
</protein>
<dbReference type="InterPro" id="IPR057945">
    <property type="entry name" value="TPR_ZSWIM8"/>
</dbReference>
<dbReference type="InterPro" id="IPR048370">
    <property type="entry name" value="ZSWIM4-8_C"/>
</dbReference>
<gene>
    <name evidence="7" type="ORF">TCAL_07786</name>
</gene>
<evidence type="ECO:0000313" key="7">
    <source>
        <dbReference type="EMBL" id="TRY80606.1"/>
    </source>
</evidence>
<feature type="region of interest" description="Disordered" evidence="5">
    <location>
        <begin position="1"/>
        <end position="24"/>
    </location>
</feature>
<feature type="compositionally biased region" description="Acidic residues" evidence="5">
    <location>
        <begin position="14"/>
        <end position="23"/>
    </location>
</feature>
<dbReference type="PANTHER" id="PTHR22619">
    <property type="entry name" value="ZINC FINGER SWIM DOMAIN CONTAINING PROTEIN 4, 5, 6"/>
    <property type="match status" value="1"/>
</dbReference>
<reference evidence="7 8" key="1">
    <citation type="journal article" date="2018" name="Nat. Ecol. Evol.">
        <title>Genomic signatures of mitonuclear coevolution across populations of Tigriopus californicus.</title>
        <authorList>
            <person name="Barreto F.S."/>
            <person name="Watson E.T."/>
            <person name="Lima T.G."/>
            <person name="Willett C.S."/>
            <person name="Edmands S."/>
            <person name="Li W."/>
            <person name="Burton R.S."/>
        </authorList>
    </citation>
    <scope>NUCLEOTIDE SEQUENCE [LARGE SCALE GENOMIC DNA]</scope>
    <source>
        <strain evidence="7 8">San Diego</strain>
    </source>
</reference>
<keyword evidence="3" id="KW-0862">Zinc</keyword>